<proteinExistence type="predicted"/>
<comment type="caution">
    <text evidence="2">The sequence shown here is derived from an EMBL/GenBank/DDBJ whole genome shotgun (WGS) entry which is preliminary data.</text>
</comment>
<name>K0RXA0_THAOC</name>
<dbReference type="AlphaFoldDB" id="K0RXA0"/>
<feature type="non-terminal residue" evidence="2">
    <location>
        <position position="1"/>
    </location>
</feature>
<sequence>IDVVDVSGANQTLLHPLYQVDGTSCGPRAITAAAIVSSVHVGASKKEIESALSQFNAEDACNFEKIMVFNLIPKSLRQLKANPNSNYLDRLKQPFALLRRIRDWRLRDRLADKSGDDDGDDEGGQANDDRIDEGAQANETHKGEISVQQTEKKHWPDHASMDYESPNATVPFNSNPRPAPTPCNYHSDDDPDLNSIGASSSDDSAAENVTNKQYFTLSTTPDSGVHPVDHIGSVMSHIFEAFVSLDPDVVLHKTSSLPFSPSQISKDTTHAEFKREWLRFLHVANPYSLVKVAEDAVDDEGEPVKPRSIYGTFLIETSVPPDVLISECLPVLSSLEVRLFDKQIQTLRVETIGMMLGVSTGFDPNGIDDRMKMLLQRYQRTRGHSRLGGEVNNETELILKAKVRTIRLSNNHQGKESFESLPKRMQDVHMAFHFDCPSEQAPIILDILSKAEKDGKIVRLFGMQAGFVRTGKRASRDKSVQLEVNKQIKNHHQIQLYFTVVDLDGLVYPFGTFNVELADGTTPRGKGKKLNVLMKIQGSDTKGHFTKVPIILCVLCPSSGRKNGITQVCHRDDRRGTGGINGGKRKTDGPHVSIMGQVLKNSSYFLGHFMRSNLGFSDGTIASALSNGASFEHAVTWQDNSTFNPVTLELSVAPEFQLSSTAADRGQAQLDTYASEEKPSDFCQQEGGESSEPEDEEEERKFQKFIANARIVHPDCDKRVGGDGASVRTNASEVSSVARSMKSDATHNMRDSYIAAKKKNIAQMNTIAAQDDRLEAMKREQERLVGLVAKLSTNKDGTAASSPLKATTKSKRRSRRKKVIFKKRIGGAENDGDSH</sequence>
<evidence type="ECO:0000313" key="3">
    <source>
        <dbReference type="Proteomes" id="UP000266841"/>
    </source>
</evidence>
<organism evidence="2 3">
    <name type="scientific">Thalassiosira oceanica</name>
    <name type="common">Marine diatom</name>
    <dbReference type="NCBI Taxonomy" id="159749"/>
    <lineage>
        <taxon>Eukaryota</taxon>
        <taxon>Sar</taxon>
        <taxon>Stramenopiles</taxon>
        <taxon>Ochrophyta</taxon>
        <taxon>Bacillariophyta</taxon>
        <taxon>Coscinodiscophyceae</taxon>
        <taxon>Thalassiosirophycidae</taxon>
        <taxon>Thalassiosirales</taxon>
        <taxon>Thalassiosiraceae</taxon>
        <taxon>Thalassiosira</taxon>
    </lineage>
</organism>
<feature type="compositionally biased region" description="Polar residues" evidence="1">
    <location>
        <begin position="166"/>
        <end position="176"/>
    </location>
</feature>
<feature type="region of interest" description="Disordered" evidence="1">
    <location>
        <begin position="675"/>
        <end position="700"/>
    </location>
</feature>
<feature type="compositionally biased region" description="Basic residues" evidence="1">
    <location>
        <begin position="808"/>
        <end position="825"/>
    </location>
</feature>
<feature type="compositionally biased region" description="Polar residues" evidence="1">
    <location>
        <begin position="795"/>
        <end position="807"/>
    </location>
</feature>
<feature type="region of interest" description="Disordered" evidence="1">
    <location>
        <begin position="795"/>
        <end position="835"/>
    </location>
</feature>
<accession>K0RXA0</accession>
<feature type="region of interest" description="Disordered" evidence="1">
    <location>
        <begin position="111"/>
        <end position="130"/>
    </location>
</feature>
<dbReference type="EMBL" id="AGNL01037714">
    <property type="protein sequence ID" value="EJK53481.1"/>
    <property type="molecule type" value="Genomic_DNA"/>
</dbReference>
<feature type="compositionally biased region" description="Acidic residues" evidence="1">
    <location>
        <begin position="689"/>
        <end position="698"/>
    </location>
</feature>
<dbReference type="Proteomes" id="UP000266841">
    <property type="component" value="Unassembled WGS sequence"/>
</dbReference>
<protein>
    <submittedName>
        <fullName evidence="2">Uncharacterized protein</fullName>
    </submittedName>
</protein>
<feature type="region of interest" description="Disordered" evidence="1">
    <location>
        <begin position="136"/>
        <end position="205"/>
    </location>
</feature>
<gene>
    <name evidence="2" type="ORF">THAOC_27095</name>
</gene>
<feature type="compositionally biased region" description="Basic and acidic residues" evidence="1">
    <location>
        <begin position="136"/>
        <end position="161"/>
    </location>
</feature>
<evidence type="ECO:0000313" key="2">
    <source>
        <dbReference type="EMBL" id="EJK53481.1"/>
    </source>
</evidence>
<keyword evidence="3" id="KW-1185">Reference proteome</keyword>
<evidence type="ECO:0000256" key="1">
    <source>
        <dbReference type="SAM" id="MobiDB-lite"/>
    </source>
</evidence>
<reference evidence="2 3" key="1">
    <citation type="journal article" date="2012" name="Genome Biol.">
        <title>Genome and low-iron response of an oceanic diatom adapted to chronic iron limitation.</title>
        <authorList>
            <person name="Lommer M."/>
            <person name="Specht M."/>
            <person name="Roy A.S."/>
            <person name="Kraemer L."/>
            <person name="Andreson R."/>
            <person name="Gutowska M.A."/>
            <person name="Wolf J."/>
            <person name="Bergner S.V."/>
            <person name="Schilhabel M.B."/>
            <person name="Klostermeier U.C."/>
            <person name="Beiko R.G."/>
            <person name="Rosenstiel P."/>
            <person name="Hippler M."/>
            <person name="Laroche J."/>
        </authorList>
    </citation>
    <scope>NUCLEOTIDE SEQUENCE [LARGE SCALE GENOMIC DNA]</scope>
    <source>
        <strain evidence="2 3">CCMP1005</strain>
    </source>
</reference>